<keyword evidence="4" id="KW-0520">NAD</keyword>
<evidence type="ECO:0000256" key="4">
    <source>
        <dbReference type="ARBA" id="ARBA00023027"/>
    </source>
</evidence>
<keyword evidence="2" id="KW-0328">Glycosyltransferase</keyword>
<dbReference type="GeneTree" id="ENSGT00940000154311"/>
<name>A0A8C9SY44_SCLFO</name>
<dbReference type="PROSITE" id="PS51059">
    <property type="entry name" value="PARP_CATALYTIC"/>
    <property type="match status" value="1"/>
</dbReference>
<dbReference type="GO" id="GO:0010629">
    <property type="term" value="P:negative regulation of gene expression"/>
    <property type="evidence" value="ECO:0007669"/>
    <property type="project" value="TreeGrafter"/>
</dbReference>
<dbReference type="GO" id="GO:1990404">
    <property type="term" value="F:NAD+-protein mono-ADP-ribosyltransferase activity"/>
    <property type="evidence" value="ECO:0007669"/>
    <property type="project" value="TreeGrafter"/>
</dbReference>
<feature type="compositionally biased region" description="Polar residues" evidence="7">
    <location>
        <begin position="1"/>
        <end position="11"/>
    </location>
</feature>
<comment type="subcellular location">
    <subcellularLocation>
        <location evidence="1">Nucleus</location>
    </subcellularLocation>
</comment>
<comment type="similarity">
    <text evidence="6">Belongs to the ARTD/PARP family.</text>
</comment>
<dbReference type="InterPro" id="IPR037197">
    <property type="entry name" value="WWE_dom_sf"/>
</dbReference>
<protein>
    <recommendedName>
        <fullName evidence="8">PARP catalytic domain-containing protein</fullName>
    </recommendedName>
</protein>
<evidence type="ECO:0000256" key="5">
    <source>
        <dbReference type="ARBA" id="ARBA00023242"/>
    </source>
</evidence>
<evidence type="ECO:0000313" key="9">
    <source>
        <dbReference type="Ensembl" id="ENSSFOP00015041496.1"/>
    </source>
</evidence>
<sequence length="388" mass="43572">MSCAKNSSLVPSASRGKSQEVKTQPSPRPDLGPLWNLGQVHSSTKLLVIGLCNEAVASAMQKLKQAYEDHSYQQEMSVEELTTLTQEDIAELASKMAALGVQAEPDRTQSGVLFLRGLRNAVEQACHAVESTIRKNLSKEVQKQKQDEIYAQIAWCFQEVGSNWERFPPQANYLLEKGDVSGAVKDGKGMQWTVDWGKMEATNKSTNQVAKLKHFSLPLNWDSMPNGQLFQTFILNPSSSEYQQVRREFKKQFSQNIEFYCLRGESPLCKCYEVLKKQLEDKNGPSCGAMERVLFHGTTSAACDSIQRTGFSRSFAGQNGTVTYLRMFMALVLTGQHTLGTEDMKVPPQHSPLQSDRYDSLVNDLDNPKIFVVFHDSQAYPEYLITFK</sequence>
<dbReference type="GO" id="GO:0070212">
    <property type="term" value="P:protein poly-ADP-ribosylation"/>
    <property type="evidence" value="ECO:0007669"/>
    <property type="project" value="TreeGrafter"/>
</dbReference>
<dbReference type="GO" id="GO:0003950">
    <property type="term" value="F:NAD+ poly-ADP-ribosyltransferase activity"/>
    <property type="evidence" value="ECO:0007669"/>
    <property type="project" value="InterPro"/>
</dbReference>
<evidence type="ECO:0000256" key="6">
    <source>
        <dbReference type="ARBA" id="ARBA00024347"/>
    </source>
</evidence>
<evidence type="ECO:0000256" key="1">
    <source>
        <dbReference type="ARBA" id="ARBA00004123"/>
    </source>
</evidence>
<keyword evidence="5" id="KW-0539">Nucleus</keyword>
<dbReference type="SUPFAM" id="SSF117839">
    <property type="entry name" value="WWE domain"/>
    <property type="match status" value="1"/>
</dbReference>
<dbReference type="GO" id="GO:0003714">
    <property type="term" value="F:transcription corepressor activity"/>
    <property type="evidence" value="ECO:0007669"/>
    <property type="project" value="TreeGrafter"/>
</dbReference>
<dbReference type="InterPro" id="IPR012317">
    <property type="entry name" value="Poly(ADP-ribose)pol_cat_dom"/>
</dbReference>
<reference evidence="9" key="2">
    <citation type="submission" date="2025-08" db="UniProtKB">
        <authorList>
            <consortium name="Ensembl"/>
        </authorList>
    </citation>
    <scope>IDENTIFICATION</scope>
</reference>
<keyword evidence="3" id="KW-0808">Transferase</keyword>
<dbReference type="Proteomes" id="UP000694397">
    <property type="component" value="Chromosome 11"/>
</dbReference>
<dbReference type="InterPro" id="IPR052056">
    <property type="entry name" value="Mono-ARTD/PARP"/>
</dbReference>
<dbReference type="GO" id="GO:0005634">
    <property type="term" value="C:nucleus"/>
    <property type="evidence" value="ECO:0007669"/>
    <property type="project" value="UniProtKB-SubCell"/>
</dbReference>
<keyword evidence="10" id="KW-1185">Reference proteome</keyword>
<accession>A0A8C9SY44</accession>
<feature type="region of interest" description="Disordered" evidence="7">
    <location>
        <begin position="1"/>
        <end position="34"/>
    </location>
</feature>
<dbReference type="AlphaFoldDB" id="A0A8C9SY44"/>
<dbReference type="GO" id="GO:0005737">
    <property type="term" value="C:cytoplasm"/>
    <property type="evidence" value="ECO:0007669"/>
    <property type="project" value="TreeGrafter"/>
</dbReference>
<reference evidence="9 10" key="1">
    <citation type="submission" date="2019-04" db="EMBL/GenBank/DDBJ databases">
        <authorList>
            <consortium name="Wellcome Sanger Institute Data Sharing"/>
        </authorList>
    </citation>
    <scope>NUCLEOTIDE SEQUENCE [LARGE SCALE GENOMIC DNA]</scope>
</reference>
<evidence type="ECO:0000256" key="3">
    <source>
        <dbReference type="ARBA" id="ARBA00022679"/>
    </source>
</evidence>
<feature type="domain" description="PARP catalytic" evidence="8">
    <location>
        <begin position="217"/>
        <end position="388"/>
    </location>
</feature>
<dbReference type="PANTHER" id="PTHR14453:SF107">
    <property type="entry name" value="POLY [ADP-RIBOSE] POLYMERASE"/>
    <property type="match status" value="1"/>
</dbReference>
<dbReference type="Gene3D" id="3.30.720.50">
    <property type="match status" value="1"/>
</dbReference>
<organism evidence="9 10">
    <name type="scientific">Scleropages formosus</name>
    <name type="common">Asian bonytongue</name>
    <name type="synonym">Osteoglossum formosum</name>
    <dbReference type="NCBI Taxonomy" id="113540"/>
    <lineage>
        <taxon>Eukaryota</taxon>
        <taxon>Metazoa</taxon>
        <taxon>Chordata</taxon>
        <taxon>Craniata</taxon>
        <taxon>Vertebrata</taxon>
        <taxon>Euteleostomi</taxon>
        <taxon>Actinopterygii</taxon>
        <taxon>Neopterygii</taxon>
        <taxon>Teleostei</taxon>
        <taxon>Osteoglossocephala</taxon>
        <taxon>Osteoglossomorpha</taxon>
        <taxon>Osteoglossiformes</taxon>
        <taxon>Osteoglossidae</taxon>
        <taxon>Scleropages</taxon>
    </lineage>
</organism>
<evidence type="ECO:0000313" key="10">
    <source>
        <dbReference type="Proteomes" id="UP000694397"/>
    </source>
</evidence>
<reference evidence="9" key="3">
    <citation type="submission" date="2025-09" db="UniProtKB">
        <authorList>
            <consortium name="Ensembl"/>
        </authorList>
    </citation>
    <scope>IDENTIFICATION</scope>
</reference>
<evidence type="ECO:0000259" key="8">
    <source>
        <dbReference type="PROSITE" id="PS51059"/>
    </source>
</evidence>
<dbReference type="SUPFAM" id="SSF56399">
    <property type="entry name" value="ADP-ribosylation"/>
    <property type="match status" value="1"/>
</dbReference>
<dbReference type="Gene3D" id="3.90.228.10">
    <property type="match status" value="2"/>
</dbReference>
<dbReference type="Ensembl" id="ENSSFOT00015045173.1">
    <property type="protein sequence ID" value="ENSSFOP00015041496.1"/>
    <property type="gene ID" value="ENSSFOG00015012771.2"/>
</dbReference>
<dbReference type="PANTHER" id="PTHR14453">
    <property type="entry name" value="PARP/ZINC FINGER CCCH TYPE DOMAIN CONTAINING PROTEIN"/>
    <property type="match status" value="1"/>
</dbReference>
<evidence type="ECO:0000256" key="2">
    <source>
        <dbReference type="ARBA" id="ARBA00022676"/>
    </source>
</evidence>
<proteinExistence type="inferred from homology"/>
<evidence type="ECO:0000256" key="7">
    <source>
        <dbReference type="SAM" id="MobiDB-lite"/>
    </source>
</evidence>